<dbReference type="Proteomes" id="UP001174677">
    <property type="component" value="Chromosome 12"/>
</dbReference>
<comment type="catalytic activity">
    <reaction evidence="1">
        <text>O-phospho-L-seryl-[protein] + H2O = L-seryl-[protein] + phosphate</text>
        <dbReference type="Rhea" id="RHEA:20629"/>
        <dbReference type="Rhea" id="RHEA-COMP:9863"/>
        <dbReference type="Rhea" id="RHEA-COMP:11604"/>
        <dbReference type="ChEBI" id="CHEBI:15377"/>
        <dbReference type="ChEBI" id="CHEBI:29999"/>
        <dbReference type="ChEBI" id="CHEBI:43474"/>
        <dbReference type="ChEBI" id="CHEBI:83421"/>
        <dbReference type="EC" id="3.1.3.16"/>
    </reaction>
</comment>
<comment type="cofactor">
    <cofactor evidence="1">
        <name>Mn(2+)</name>
        <dbReference type="ChEBI" id="CHEBI:29035"/>
    </cofactor>
</comment>
<evidence type="ECO:0000256" key="1">
    <source>
        <dbReference type="RuleBase" id="RU366020"/>
    </source>
</evidence>
<sequence length="515" mass="55811">MPSTYFSRLRTAVQNEISCSIIGKECRLQDLTETLVGQAKSRFYSYRLFHSARIVSLEDIHALLRPGTLVAAQFDSQLVNRRRNISVVGALSRTFSVPSVSGPSVQVCGYHIDRALCHTSQTPGSGKLQNKLMATCTSRAIIEYFQENLTSRGGHLPFSTNKASISYDSRSSQSYRNVSMSLKNRKQSTDSPIYGYFGYNIMKKWCDFSPYIETGSRYFHSSTPSCLSAGTAPDITFENSAHEEQLETSAVSSEQKSSAGKTLKLISGSCYLPHPDKEETGGEDAHFICSNEQAIGVADGVGGWADLGIDAGQYSRELMSNSVSAIQQEPKGLIDPARVLEKAHSSTKAKGSSTACIIALTDEGLHAINLGDSGFIVVRDGCTVFRSPVQQHDFNFTYQLESGNNGDLPSSGQVFTIAVAPGDVIVAGTDGLFDNLYNNEINAVVVHATRAALGPQVTAQKIAALARQRAQDKDRQTPFSTAAQDAGFRYYGGKLDDITVVVSYIASSEDEQQSS</sequence>
<dbReference type="InterPro" id="IPR039123">
    <property type="entry name" value="PPTC7"/>
</dbReference>
<evidence type="ECO:0000313" key="4">
    <source>
        <dbReference type="Proteomes" id="UP001174677"/>
    </source>
</evidence>
<dbReference type="SMART" id="SM00331">
    <property type="entry name" value="PP2C_SIG"/>
    <property type="match status" value="1"/>
</dbReference>
<protein>
    <recommendedName>
        <fullName evidence="1">Protein phosphatase</fullName>
        <ecNumber evidence="1">3.1.3.16</ecNumber>
    </recommendedName>
</protein>
<comment type="similarity">
    <text evidence="1">Belongs to the PP2C family.</text>
</comment>
<proteinExistence type="inferred from homology"/>
<reference evidence="3 4" key="1">
    <citation type="journal article" date="2023" name="Plant Biotechnol. J.">
        <title>Chromosome-level wild Hevea brasiliensis genome provides new tools for genomic-assisted breeding and valuable loci to elevate rubber yield.</title>
        <authorList>
            <person name="Cheng H."/>
            <person name="Song X."/>
            <person name="Hu Y."/>
            <person name="Wu T."/>
            <person name="Yang Q."/>
            <person name="An Z."/>
            <person name="Feng S."/>
            <person name="Deng Z."/>
            <person name="Wu W."/>
            <person name="Zeng X."/>
            <person name="Tu M."/>
            <person name="Wang X."/>
            <person name="Huang H."/>
        </authorList>
    </citation>
    <scope>NUCLEOTIDE SEQUENCE [LARGE SCALE GENOMIC DNA]</scope>
    <source>
        <strain evidence="3">MT/VB/25A 57/8</strain>
    </source>
</reference>
<feature type="domain" description="PPM-type phosphatase" evidence="2">
    <location>
        <begin position="266"/>
        <end position="505"/>
    </location>
</feature>
<dbReference type="InterPro" id="IPR001932">
    <property type="entry name" value="PPM-type_phosphatase-like_dom"/>
</dbReference>
<name>A0ABQ9LDT3_HEVBR</name>
<comment type="caution">
    <text evidence="3">The sequence shown here is derived from an EMBL/GenBank/DDBJ whole genome shotgun (WGS) entry which is preliminary data.</text>
</comment>
<accession>A0ABQ9LDT3</accession>
<gene>
    <name evidence="3" type="ORF">P3X46_020906</name>
</gene>
<evidence type="ECO:0000259" key="2">
    <source>
        <dbReference type="PROSITE" id="PS51746"/>
    </source>
</evidence>
<dbReference type="Gene3D" id="3.60.40.10">
    <property type="entry name" value="PPM-type phosphatase domain"/>
    <property type="match status" value="2"/>
</dbReference>
<keyword evidence="1" id="KW-0378">Hydrolase</keyword>
<comment type="cofactor">
    <cofactor evidence="1">
        <name>Mg(2+)</name>
        <dbReference type="ChEBI" id="CHEBI:18420"/>
    </cofactor>
</comment>
<dbReference type="PANTHER" id="PTHR12320:SF83">
    <property type="entry name" value="PROTEIN PHOSPHATASE 2C 55-RELATED"/>
    <property type="match status" value="1"/>
</dbReference>
<dbReference type="SUPFAM" id="SSF81606">
    <property type="entry name" value="PP2C-like"/>
    <property type="match status" value="1"/>
</dbReference>
<keyword evidence="4" id="KW-1185">Reference proteome</keyword>
<dbReference type="PROSITE" id="PS51746">
    <property type="entry name" value="PPM_2"/>
    <property type="match status" value="1"/>
</dbReference>
<keyword evidence="1" id="KW-0479">Metal-binding</keyword>
<dbReference type="EC" id="3.1.3.16" evidence="1"/>
<evidence type="ECO:0000313" key="3">
    <source>
        <dbReference type="EMBL" id="KAJ9166114.1"/>
    </source>
</evidence>
<keyword evidence="1" id="KW-0460">Magnesium</keyword>
<organism evidence="3 4">
    <name type="scientific">Hevea brasiliensis</name>
    <name type="common">Para rubber tree</name>
    <name type="synonym">Siphonia brasiliensis</name>
    <dbReference type="NCBI Taxonomy" id="3981"/>
    <lineage>
        <taxon>Eukaryota</taxon>
        <taxon>Viridiplantae</taxon>
        <taxon>Streptophyta</taxon>
        <taxon>Embryophyta</taxon>
        <taxon>Tracheophyta</taxon>
        <taxon>Spermatophyta</taxon>
        <taxon>Magnoliopsida</taxon>
        <taxon>eudicotyledons</taxon>
        <taxon>Gunneridae</taxon>
        <taxon>Pentapetalae</taxon>
        <taxon>rosids</taxon>
        <taxon>fabids</taxon>
        <taxon>Malpighiales</taxon>
        <taxon>Euphorbiaceae</taxon>
        <taxon>Crotonoideae</taxon>
        <taxon>Micrandreae</taxon>
        <taxon>Hevea</taxon>
    </lineage>
</organism>
<dbReference type="SMART" id="SM00332">
    <property type="entry name" value="PP2Cc"/>
    <property type="match status" value="1"/>
</dbReference>
<dbReference type="InterPro" id="IPR036457">
    <property type="entry name" value="PPM-type-like_dom_sf"/>
</dbReference>
<dbReference type="Pfam" id="PF13672">
    <property type="entry name" value="PP2C_2"/>
    <property type="match status" value="1"/>
</dbReference>
<keyword evidence="1" id="KW-0464">Manganese</keyword>
<comment type="catalytic activity">
    <reaction evidence="1">
        <text>O-phospho-L-threonyl-[protein] + H2O = L-threonyl-[protein] + phosphate</text>
        <dbReference type="Rhea" id="RHEA:47004"/>
        <dbReference type="Rhea" id="RHEA-COMP:11060"/>
        <dbReference type="Rhea" id="RHEA-COMP:11605"/>
        <dbReference type="ChEBI" id="CHEBI:15377"/>
        <dbReference type="ChEBI" id="CHEBI:30013"/>
        <dbReference type="ChEBI" id="CHEBI:43474"/>
        <dbReference type="ChEBI" id="CHEBI:61977"/>
        <dbReference type="EC" id="3.1.3.16"/>
    </reaction>
</comment>
<dbReference type="PANTHER" id="PTHR12320">
    <property type="entry name" value="PROTEIN PHOSPHATASE 2C"/>
    <property type="match status" value="1"/>
</dbReference>
<dbReference type="EMBL" id="JARPOI010000012">
    <property type="protein sequence ID" value="KAJ9166114.1"/>
    <property type="molecule type" value="Genomic_DNA"/>
</dbReference>
<keyword evidence="1" id="KW-0904">Protein phosphatase</keyword>